<dbReference type="PANTHER" id="PTHR45662:SF2">
    <property type="entry name" value="PHOSPHATIDYLINOSITOL-3-PHOSPHATASE SAC1"/>
    <property type="match status" value="1"/>
</dbReference>
<keyword evidence="1" id="KW-0812">Transmembrane</keyword>
<dbReference type="RefSeq" id="XP_013329220.1">
    <property type="nucleotide sequence ID" value="XM_013473766.1"/>
</dbReference>
<evidence type="ECO:0000259" key="2">
    <source>
        <dbReference type="PROSITE" id="PS50275"/>
    </source>
</evidence>
<dbReference type="STRING" id="1408163.A0A0F4YY94"/>
<comment type="caution">
    <text evidence="3">The sequence shown here is derived from an EMBL/GenBank/DDBJ whole genome shotgun (WGS) entry which is preliminary data.</text>
</comment>
<dbReference type="PANTHER" id="PTHR45662">
    <property type="entry name" value="PHOSPHATIDYLINOSITIDE PHOSPHATASE SAC1"/>
    <property type="match status" value="1"/>
</dbReference>
<dbReference type="GO" id="GO:0017059">
    <property type="term" value="C:serine palmitoyltransferase complex"/>
    <property type="evidence" value="ECO:0007669"/>
    <property type="project" value="EnsemblFungi"/>
</dbReference>
<evidence type="ECO:0000313" key="4">
    <source>
        <dbReference type="Proteomes" id="UP000053958"/>
    </source>
</evidence>
<feature type="transmembrane region" description="Helical" evidence="1">
    <location>
        <begin position="591"/>
        <end position="612"/>
    </location>
</feature>
<evidence type="ECO:0000256" key="1">
    <source>
        <dbReference type="SAM" id="Phobius"/>
    </source>
</evidence>
<dbReference type="GO" id="GO:0052629">
    <property type="term" value="F:phosphatidylinositol-3,5-bisphosphate 3-phosphatase activity"/>
    <property type="evidence" value="ECO:0007669"/>
    <property type="project" value="EnsemblFungi"/>
</dbReference>
<dbReference type="Pfam" id="PF02383">
    <property type="entry name" value="Syja_N"/>
    <property type="match status" value="1"/>
</dbReference>
<dbReference type="GeneID" id="25315695"/>
<keyword evidence="1" id="KW-0472">Membrane</keyword>
<dbReference type="GO" id="GO:0000139">
    <property type="term" value="C:Golgi membrane"/>
    <property type="evidence" value="ECO:0007669"/>
    <property type="project" value="EnsemblFungi"/>
</dbReference>
<organism evidence="3 4">
    <name type="scientific">Rasamsonia emersonii (strain ATCC 16479 / CBS 393.64 / IMI 116815)</name>
    <dbReference type="NCBI Taxonomy" id="1408163"/>
    <lineage>
        <taxon>Eukaryota</taxon>
        <taxon>Fungi</taxon>
        <taxon>Dikarya</taxon>
        <taxon>Ascomycota</taxon>
        <taxon>Pezizomycotina</taxon>
        <taxon>Eurotiomycetes</taxon>
        <taxon>Eurotiomycetidae</taxon>
        <taxon>Eurotiales</taxon>
        <taxon>Trichocomaceae</taxon>
        <taxon>Rasamsonia</taxon>
    </lineage>
</organism>
<gene>
    <name evidence="3" type="ORF">T310_3345</name>
</gene>
<evidence type="ECO:0000313" key="3">
    <source>
        <dbReference type="EMBL" id="KKA22608.1"/>
    </source>
</evidence>
<dbReference type="InterPro" id="IPR002013">
    <property type="entry name" value="SAC_dom"/>
</dbReference>
<dbReference type="GO" id="GO:0005797">
    <property type="term" value="C:Golgi medial cisterna"/>
    <property type="evidence" value="ECO:0007669"/>
    <property type="project" value="EnsemblFungi"/>
</dbReference>
<dbReference type="GO" id="GO:0032541">
    <property type="term" value="C:cortical endoplasmic reticulum"/>
    <property type="evidence" value="ECO:0007669"/>
    <property type="project" value="EnsemblFungi"/>
</dbReference>
<keyword evidence="4" id="KW-1185">Reference proteome</keyword>
<dbReference type="GO" id="GO:0043812">
    <property type="term" value="F:phosphatidylinositol-4-phosphate phosphatase activity"/>
    <property type="evidence" value="ECO:0007669"/>
    <property type="project" value="EnsemblFungi"/>
</dbReference>
<dbReference type="GO" id="GO:0072517">
    <property type="term" value="C:host cell viral assembly compartment"/>
    <property type="evidence" value="ECO:0007669"/>
    <property type="project" value="EnsemblFungi"/>
</dbReference>
<dbReference type="EMBL" id="LASV01000134">
    <property type="protein sequence ID" value="KKA22608.1"/>
    <property type="molecule type" value="Genomic_DNA"/>
</dbReference>
<reference evidence="3 4" key="1">
    <citation type="submission" date="2015-04" db="EMBL/GenBank/DDBJ databases">
        <authorList>
            <person name="Heijne W.H."/>
            <person name="Fedorova N.D."/>
            <person name="Nierman W.C."/>
            <person name="Vollebregt A.W."/>
            <person name="Zhao Z."/>
            <person name="Wu L."/>
            <person name="Kumar M."/>
            <person name="Stam H."/>
            <person name="van den Berg M.A."/>
            <person name="Pel H.J."/>
        </authorList>
    </citation>
    <scope>NUCLEOTIDE SEQUENCE [LARGE SCALE GENOMIC DNA]</scope>
    <source>
        <strain evidence="3 4">CBS 393.64</strain>
    </source>
</reference>
<dbReference type="PROSITE" id="PS50275">
    <property type="entry name" value="SAC"/>
    <property type="match status" value="1"/>
</dbReference>
<accession>A0A0F4YY94</accession>
<dbReference type="GO" id="GO:0061909">
    <property type="term" value="P:autophagosome-lysosome fusion"/>
    <property type="evidence" value="ECO:0007669"/>
    <property type="project" value="EnsemblFungi"/>
</dbReference>
<dbReference type="GO" id="GO:0046856">
    <property type="term" value="P:phosphatidylinositol dephosphorylation"/>
    <property type="evidence" value="ECO:0007669"/>
    <property type="project" value="EnsemblFungi"/>
</dbReference>
<name>A0A0F4YY94_RASE3</name>
<dbReference type="Proteomes" id="UP000053958">
    <property type="component" value="Unassembled WGS sequence"/>
</dbReference>
<feature type="domain" description="SAC" evidence="2">
    <location>
        <begin position="118"/>
        <end position="521"/>
    </location>
</feature>
<dbReference type="GO" id="GO:0004438">
    <property type="term" value="F:phosphatidylinositol-3-phosphate phosphatase activity"/>
    <property type="evidence" value="ECO:0007669"/>
    <property type="project" value="EnsemblFungi"/>
</dbReference>
<proteinExistence type="predicted"/>
<dbReference type="AlphaFoldDB" id="A0A0F4YY94"/>
<dbReference type="GO" id="GO:0005789">
    <property type="term" value="C:endoplasmic reticulum membrane"/>
    <property type="evidence" value="ECO:0007669"/>
    <property type="project" value="EnsemblFungi"/>
</dbReference>
<feature type="transmembrane region" description="Helical" evidence="1">
    <location>
        <begin position="624"/>
        <end position="643"/>
    </location>
</feature>
<sequence length="707" mass="80337">MARPVLPFRDINLHSSPSHYAFTSPSSPSSPTLVVERPTGDLRLNDGSLLGTKRVSSIAGILGIIKLKLDKYIIVITKAQPVGRLRGHMVYKVVATEFLPLRERPLHDSDEDTYLALLKDLLRNGPMYFSYSLDLTNSFQRQSQSDPSAPLWKRADDRFFWNRFIMSDLIDFRLGTNDASGVRYGPQPGVDPYILPVIFGMLRITPAKVKSTSFTFALITRRSRYRGGTRYFSRGIDEQGHVSNYNETEQVVILNDATGGLAGFAGGQAMQNGRADGSGQDLQVLSFVQTRGSVPVFWTEVNNLRYTPKLQVRGAEIAVEAARKHFAEQIRIYGENYLVNLVNQKGREERVKRAYEQLVRILVSSPRETTETDFPVTNEKVHVVETNQRKQDMDRLHYVYFDFHNETKGLKWHRAQLLLDRLTDGLMRGQYFRGVEKPGDPNGQLDIRTLQTSVVRTNCMDCLDRTNVVQSMLGRWTVTRQLVDVGVLRPGESASDDPEFEHIFRNMWADNADVVSKAYSGTGALKTDFTRTGERTRAGMVQDLSNSITRYIRNNFMDGPRQDAYDLFLGAYLPADSTFGGMLLFIDRRPVIIQAIPYILAASIFMIMVATFTRRLPDAAVWPLRLFIIFWMVVGAWCFRFIVTHGMLYVNWPKLNPPAAALEGYQDALISAHSDEIIGRWLPSRRHQRGYSNARLGYMEEGKKRIE</sequence>
<protein>
    <submittedName>
        <fullName evidence="3">Phosphoinositide phosphatase (Sac1)</fullName>
    </submittedName>
</protein>
<dbReference type="OrthoDB" id="405996at2759"/>
<keyword evidence="1" id="KW-1133">Transmembrane helix</keyword>